<proteinExistence type="predicted"/>
<evidence type="ECO:0008006" key="4">
    <source>
        <dbReference type="Google" id="ProtNLM"/>
    </source>
</evidence>
<accession>A0A2G9S9R9</accession>
<keyword evidence="3" id="KW-1185">Reference proteome</keyword>
<name>A0A2G9S9R9_AQUCT</name>
<feature type="region of interest" description="Disordered" evidence="1">
    <location>
        <begin position="133"/>
        <end position="153"/>
    </location>
</feature>
<dbReference type="AlphaFoldDB" id="A0A2G9S9R9"/>
<dbReference type="Pfam" id="PF24917">
    <property type="entry name" value="BLTP3A_B"/>
    <property type="match status" value="1"/>
</dbReference>
<protein>
    <recommendedName>
        <fullName evidence="4">UHRF1-binding protein 1-like</fullName>
    </recommendedName>
</protein>
<dbReference type="Proteomes" id="UP000228934">
    <property type="component" value="Unassembled WGS sequence"/>
</dbReference>
<evidence type="ECO:0000313" key="2">
    <source>
        <dbReference type="EMBL" id="PIO36892.1"/>
    </source>
</evidence>
<evidence type="ECO:0000313" key="3">
    <source>
        <dbReference type="Proteomes" id="UP000228934"/>
    </source>
</evidence>
<dbReference type="InterPro" id="IPR026728">
    <property type="entry name" value="BLTP3A/B"/>
</dbReference>
<dbReference type="EMBL" id="KV925590">
    <property type="protein sequence ID" value="PIO36892.1"/>
    <property type="molecule type" value="Genomic_DNA"/>
</dbReference>
<gene>
    <name evidence="2" type="ORF">AB205_0071660</name>
</gene>
<sequence>MKRSSSQFSLDNISIDSNLLEEHLVESDGSDPMEAGLEDFSSLNYQSTVDTASVELRNEEYCVSSPDVGSAADESTHDSKQELMSVVVFKISGVNGAIDIKGEDVTICLQVNQVVPKQLGNVSVWQYLNNRSMGSDQKSSSVEEKESSPEISLRLETGPSAKRYSLLAAENGFLQCQVTDFTSEFLTSTLANIRHFVEDDSVAEVMPMKIKVQRVRLHLKDDSPRNNNSEQQPEPLMFNIENLLVERYDDGSFSIRGNPDASTSSTSNNKELNHIGSINCDHTKSIQHRSNATKCTQTLCDNPVQAEPIEGNKSYNQKAMAVSTEQVRTHAKIRT</sequence>
<dbReference type="OrthoDB" id="43807at2759"/>
<dbReference type="PANTHER" id="PTHR22774:SF17">
    <property type="entry name" value="BRIDGE-LIKE LIPID TRANSFER PROTEIN FAMILY MEMBER 3B"/>
    <property type="match status" value="1"/>
</dbReference>
<reference evidence="3" key="1">
    <citation type="journal article" date="2017" name="Nat. Commun.">
        <title>The North American bullfrog draft genome provides insight into hormonal regulation of long noncoding RNA.</title>
        <authorList>
            <person name="Hammond S.A."/>
            <person name="Warren R.L."/>
            <person name="Vandervalk B.P."/>
            <person name="Kucuk E."/>
            <person name="Khan H."/>
            <person name="Gibb E.A."/>
            <person name="Pandoh P."/>
            <person name="Kirk H."/>
            <person name="Zhao Y."/>
            <person name="Jones M."/>
            <person name="Mungall A.J."/>
            <person name="Coope R."/>
            <person name="Pleasance S."/>
            <person name="Moore R.A."/>
            <person name="Holt R.A."/>
            <person name="Round J.M."/>
            <person name="Ohora S."/>
            <person name="Walle B.V."/>
            <person name="Veldhoen N."/>
            <person name="Helbing C.C."/>
            <person name="Birol I."/>
        </authorList>
    </citation>
    <scope>NUCLEOTIDE SEQUENCE [LARGE SCALE GENOMIC DNA]</scope>
</reference>
<evidence type="ECO:0000256" key="1">
    <source>
        <dbReference type="SAM" id="MobiDB-lite"/>
    </source>
</evidence>
<dbReference type="PANTHER" id="PTHR22774">
    <property type="entry name" value="CHOREIN N-TERMINAL DOMAIN-CONTAINING PROTEIN"/>
    <property type="match status" value="1"/>
</dbReference>
<organism evidence="2 3">
    <name type="scientific">Aquarana catesbeiana</name>
    <name type="common">American bullfrog</name>
    <name type="synonym">Rana catesbeiana</name>
    <dbReference type="NCBI Taxonomy" id="8400"/>
    <lineage>
        <taxon>Eukaryota</taxon>
        <taxon>Metazoa</taxon>
        <taxon>Chordata</taxon>
        <taxon>Craniata</taxon>
        <taxon>Vertebrata</taxon>
        <taxon>Euteleostomi</taxon>
        <taxon>Amphibia</taxon>
        <taxon>Batrachia</taxon>
        <taxon>Anura</taxon>
        <taxon>Neobatrachia</taxon>
        <taxon>Ranoidea</taxon>
        <taxon>Ranidae</taxon>
        <taxon>Aquarana</taxon>
    </lineage>
</organism>